<dbReference type="InterPro" id="IPR028978">
    <property type="entry name" value="Chorismate_lyase_/UTRA_dom_sf"/>
</dbReference>
<organism evidence="5 6">
    <name type="scientific">Sporosarcina siberiensis</name>
    <dbReference type="NCBI Taxonomy" id="1365606"/>
    <lineage>
        <taxon>Bacteria</taxon>
        <taxon>Bacillati</taxon>
        <taxon>Bacillota</taxon>
        <taxon>Bacilli</taxon>
        <taxon>Bacillales</taxon>
        <taxon>Caryophanaceae</taxon>
        <taxon>Sporosarcina</taxon>
    </lineage>
</organism>
<dbReference type="PROSITE" id="PS50949">
    <property type="entry name" value="HTH_GNTR"/>
    <property type="match status" value="1"/>
</dbReference>
<evidence type="ECO:0000313" key="5">
    <source>
        <dbReference type="EMBL" id="MFD1929241.1"/>
    </source>
</evidence>
<dbReference type="InterPro" id="IPR036390">
    <property type="entry name" value="WH_DNA-bd_sf"/>
</dbReference>
<dbReference type="SMART" id="SM00866">
    <property type="entry name" value="UTRA"/>
    <property type="match status" value="1"/>
</dbReference>
<proteinExistence type="predicted"/>
<dbReference type="CDD" id="cd07377">
    <property type="entry name" value="WHTH_GntR"/>
    <property type="match status" value="1"/>
</dbReference>
<evidence type="ECO:0000256" key="3">
    <source>
        <dbReference type="ARBA" id="ARBA00023163"/>
    </source>
</evidence>
<evidence type="ECO:0000259" key="4">
    <source>
        <dbReference type="PROSITE" id="PS50949"/>
    </source>
</evidence>
<dbReference type="Pfam" id="PF07702">
    <property type="entry name" value="UTRA"/>
    <property type="match status" value="1"/>
</dbReference>
<dbReference type="Proteomes" id="UP001597218">
    <property type="component" value="Unassembled WGS sequence"/>
</dbReference>
<dbReference type="RefSeq" id="WP_381539221.1">
    <property type="nucleotide sequence ID" value="NZ_JBHUGI010000034.1"/>
</dbReference>
<evidence type="ECO:0000313" key="6">
    <source>
        <dbReference type="Proteomes" id="UP001597218"/>
    </source>
</evidence>
<dbReference type="Gene3D" id="1.10.10.10">
    <property type="entry name" value="Winged helix-like DNA-binding domain superfamily/Winged helix DNA-binding domain"/>
    <property type="match status" value="1"/>
</dbReference>
<keyword evidence="3" id="KW-0804">Transcription</keyword>
<feature type="domain" description="HTH gntR-type" evidence="4">
    <location>
        <begin position="9"/>
        <end position="77"/>
    </location>
</feature>
<accession>A0ABW4SJD7</accession>
<dbReference type="InterPro" id="IPR036388">
    <property type="entry name" value="WH-like_DNA-bd_sf"/>
</dbReference>
<dbReference type="PANTHER" id="PTHR44846:SF1">
    <property type="entry name" value="MANNOSYL-D-GLYCERATE TRANSPORT_METABOLISM SYSTEM REPRESSOR MNGR-RELATED"/>
    <property type="match status" value="1"/>
</dbReference>
<dbReference type="InterPro" id="IPR011663">
    <property type="entry name" value="UTRA"/>
</dbReference>
<name>A0ABW4SJD7_9BACL</name>
<dbReference type="InterPro" id="IPR050679">
    <property type="entry name" value="Bact_HTH_transcr_reg"/>
</dbReference>
<gene>
    <name evidence="5" type="ORF">ACFSFY_14455</name>
</gene>
<dbReference type="InterPro" id="IPR000524">
    <property type="entry name" value="Tscrpt_reg_HTH_GntR"/>
</dbReference>
<dbReference type="SUPFAM" id="SSF64288">
    <property type="entry name" value="Chorismate lyase-like"/>
    <property type="match status" value="1"/>
</dbReference>
<dbReference type="SMART" id="SM00345">
    <property type="entry name" value="HTH_GNTR"/>
    <property type="match status" value="1"/>
</dbReference>
<keyword evidence="6" id="KW-1185">Reference proteome</keyword>
<sequence>MHIDKRSIIPLYSQIKKNLELKILTGEWVPGFKIPTEKDLAKHFDVSMITVKRGVLELVSKGLLYRQRGRGTFVSKKVDKNIQQLVTLRNLEDEGKYYPHKQLKFEKIIAGEVISKALEIEPNDLVYAIHRLKLEDSNPVGIEYTYLPQELFTDITPAMFQDDLIYNTFTNKYGVTLRKARIYISTILASEYEADILEVSKADQLFVLERFTYSEDKRIVEYSKFIIRQDKANYFIEVTL</sequence>
<dbReference type="Gene3D" id="3.40.1410.10">
    <property type="entry name" value="Chorismate lyase-like"/>
    <property type="match status" value="1"/>
</dbReference>
<dbReference type="EMBL" id="JBHUGI010000034">
    <property type="protein sequence ID" value="MFD1929241.1"/>
    <property type="molecule type" value="Genomic_DNA"/>
</dbReference>
<keyword evidence="2" id="KW-0238">DNA-binding</keyword>
<evidence type="ECO:0000256" key="2">
    <source>
        <dbReference type="ARBA" id="ARBA00023125"/>
    </source>
</evidence>
<protein>
    <submittedName>
        <fullName evidence="5">GntR family transcriptional regulator</fullName>
    </submittedName>
</protein>
<dbReference type="PANTHER" id="PTHR44846">
    <property type="entry name" value="MANNOSYL-D-GLYCERATE TRANSPORT/METABOLISM SYSTEM REPRESSOR MNGR-RELATED"/>
    <property type="match status" value="1"/>
</dbReference>
<dbReference type="Pfam" id="PF00392">
    <property type="entry name" value="GntR"/>
    <property type="match status" value="1"/>
</dbReference>
<reference evidence="6" key="1">
    <citation type="journal article" date="2019" name="Int. J. Syst. Evol. Microbiol.">
        <title>The Global Catalogue of Microorganisms (GCM) 10K type strain sequencing project: providing services to taxonomists for standard genome sequencing and annotation.</title>
        <authorList>
            <consortium name="The Broad Institute Genomics Platform"/>
            <consortium name="The Broad Institute Genome Sequencing Center for Infectious Disease"/>
            <person name="Wu L."/>
            <person name="Ma J."/>
        </authorList>
    </citation>
    <scope>NUCLEOTIDE SEQUENCE [LARGE SCALE GENOMIC DNA]</scope>
    <source>
        <strain evidence="6">CGMCC 4.7177</strain>
    </source>
</reference>
<comment type="caution">
    <text evidence="5">The sequence shown here is derived from an EMBL/GenBank/DDBJ whole genome shotgun (WGS) entry which is preliminary data.</text>
</comment>
<evidence type="ECO:0000256" key="1">
    <source>
        <dbReference type="ARBA" id="ARBA00023015"/>
    </source>
</evidence>
<keyword evidence="1" id="KW-0805">Transcription regulation</keyword>
<dbReference type="SUPFAM" id="SSF46785">
    <property type="entry name" value="Winged helix' DNA-binding domain"/>
    <property type="match status" value="1"/>
</dbReference>